<protein>
    <submittedName>
        <fullName evidence="10">Acyl-CoA dehydrogenase</fullName>
    </submittedName>
</protein>
<dbReference type="GO" id="GO:0050660">
    <property type="term" value="F:flavin adenine dinucleotide binding"/>
    <property type="evidence" value="ECO:0007669"/>
    <property type="project" value="InterPro"/>
</dbReference>
<feature type="domain" description="Acyl-CoA oxidase/dehydrogenase middle" evidence="8">
    <location>
        <begin position="129"/>
        <end position="229"/>
    </location>
</feature>
<dbReference type="InterPro" id="IPR037069">
    <property type="entry name" value="AcylCoA_DH/ox_N_sf"/>
</dbReference>
<evidence type="ECO:0000259" key="8">
    <source>
        <dbReference type="Pfam" id="PF02770"/>
    </source>
</evidence>
<dbReference type="PIRSF" id="PIRSF016578">
    <property type="entry name" value="HsaA"/>
    <property type="match status" value="1"/>
</dbReference>
<dbReference type="AlphaFoldDB" id="A0A076EJA2"/>
<dbReference type="Pfam" id="PF02770">
    <property type="entry name" value="Acyl-CoA_dh_M"/>
    <property type="match status" value="1"/>
</dbReference>
<dbReference type="InterPro" id="IPR046373">
    <property type="entry name" value="Acyl-CoA_Oxase/DH_mid-dom_sf"/>
</dbReference>
<dbReference type="Pfam" id="PF00441">
    <property type="entry name" value="Acyl-CoA_dh_1"/>
    <property type="match status" value="1"/>
</dbReference>
<dbReference type="SUPFAM" id="SSF47203">
    <property type="entry name" value="Acyl-CoA dehydrogenase C-terminal domain-like"/>
    <property type="match status" value="1"/>
</dbReference>
<proteinExistence type="inferred from homology"/>
<dbReference type="InterPro" id="IPR006091">
    <property type="entry name" value="Acyl-CoA_Oxase/DH_mid-dom"/>
</dbReference>
<dbReference type="Gene3D" id="2.40.110.10">
    <property type="entry name" value="Butyryl-CoA Dehydrogenase, subunit A, domain 2"/>
    <property type="match status" value="1"/>
</dbReference>
<dbReference type="PROSITE" id="PS00072">
    <property type="entry name" value="ACYL_COA_DH_1"/>
    <property type="match status" value="1"/>
</dbReference>
<dbReference type="PANTHER" id="PTHR43884:SF12">
    <property type="entry name" value="ISOVALERYL-COA DEHYDROGENASE, MITOCHONDRIAL-RELATED"/>
    <property type="match status" value="1"/>
</dbReference>
<evidence type="ECO:0000256" key="3">
    <source>
        <dbReference type="ARBA" id="ARBA00022630"/>
    </source>
</evidence>
<evidence type="ECO:0000259" key="7">
    <source>
        <dbReference type="Pfam" id="PF00441"/>
    </source>
</evidence>
<evidence type="ECO:0000256" key="5">
    <source>
        <dbReference type="ARBA" id="ARBA00023002"/>
    </source>
</evidence>
<reference evidence="10 11" key="1">
    <citation type="submission" date="2014-07" db="EMBL/GenBank/DDBJ databases">
        <title>Genome Sequence of Rhodococcus opacus Strain R7, a Biodegrader of Mono- and Polycyclic Aromatic Hydrocarbons.</title>
        <authorList>
            <person name="Di Gennaro P."/>
            <person name="Zampolli J."/>
            <person name="Presti I."/>
            <person name="Cappelletti M."/>
            <person name="D'Ursi P."/>
            <person name="Orro A."/>
            <person name="Mezzelani A."/>
            <person name="Milanesi L."/>
        </authorList>
    </citation>
    <scope>NUCLEOTIDE SEQUENCE [LARGE SCALE GENOMIC DNA]</scope>
    <source>
        <strain evidence="10 11">R7</strain>
    </source>
</reference>
<dbReference type="RefSeq" id="WP_037239438.1">
    <property type="nucleotide sequence ID" value="NZ_CP008947.1"/>
</dbReference>
<keyword evidence="5 6" id="KW-0560">Oxidoreductase</keyword>
<dbReference type="InterPro" id="IPR009075">
    <property type="entry name" value="AcylCo_DH/oxidase_C"/>
</dbReference>
<dbReference type="InterPro" id="IPR036250">
    <property type="entry name" value="AcylCo_DH-like_C"/>
</dbReference>
<dbReference type="FunFam" id="1.20.140.10:FF:000001">
    <property type="entry name" value="Acyl-CoA dehydrogenase"/>
    <property type="match status" value="1"/>
</dbReference>
<dbReference type="Pfam" id="PF02771">
    <property type="entry name" value="Acyl-CoA_dh_N"/>
    <property type="match status" value="1"/>
</dbReference>
<comment type="cofactor">
    <cofactor evidence="1 6">
        <name>FAD</name>
        <dbReference type="ChEBI" id="CHEBI:57692"/>
    </cofactor>
</comment>
<evidence type="ECO:0000313" key="11">
    <source>
        <dbReference type="Proteomes" id="UP000028488"/>
    </source>
</evidence>
<dbReference type="InterPro" id="IPR006089">
    <property type="entry name" value="Acyl-CoA_DH_CS"/>
</dbReference>
<dbReference type="InterPro" id="IPR009100">
    <property type="entry name" value="AcylCoA_DH/oxidase_NM_dom_sf"/>
</dbReference>
<evidence type="ECO:0000256" key="4">
    <source>
        <dbReference type="ARBA" id="ARBA00022827"/>
    </source>
</evidence>
<name>A0A076EJA2_RHOOP</name>
<dbReference type="SUPFAM" id="SSF56645">
    <property type="entry name" value="Acyl-CoA dehydrogenase NM domain-like"/>
    <property type="match status" value="1"/>
</dbReference>
<keyword evidence="3 6" id="KW-0285">Flavoprotein</keyword>
<feature type="domain" description="Acyl-CoA dehydrogenase/oxidase N-terminal" evidence="9">
    <location>
        <begin position="17"/>
        <end position="125"/>
    </location>
</feature>
<dbReference type="PANTHER" id="PTHR43884">
    <property type="entry name" value="ACYL-COA DEHYDROGENASE"/>
    <property type="match status" value="1"/>
</dbReference>
<keyword evidence="4 6" id="KW-0274">FAD</keyword>
<evidence type="ECO:0000256" key="1">
    <source>
        <dbReference type="ARBA" id="ARBA00001974"/>
    </source>
</evidence>
<dbReference type="InterPro" id="IPR013786">
    <property type="entry name" value="AcylCoA_DH/ox_N"/>
</dbReference>
<feature type="domain" description="Acyl-CoA dehydrogenase/oxidase C-terminal" evidence="7">
    <location>
        <begin position="242"/>
        <end position="390"/>
    </location>
</feature>
<dbReference type="Gene3D" id="1.10.540.10">
    <property type="entry name" value="Acyl-CoA dehydrogenase/oxidase, N-terminal domain"/>
    <property type="match status" value="1"/>
</dbReference>
<evidence type="ECO:0000256" key="2">
    <source>
        <dbReference type="ARBA" id="ARBA00009347"/>
    </source>
</evidence>
<gene>
    <name evidence="10" type="ORF">EP51_02610</name>
</gene>
<dbReference type="GO" id="GO:0003995">
    <property type="term" value="F:acyl-CoA dehydrogenase activity"/>
    <property type="evidence" value="ECO:0007669"/>
    <property type="project" value="InterPro"/>
</dbReference>
<comment type="similarity">
    <text evidence="2 6">Belongs to the acyl-CoA dehydrogenase family.</text>
</comment>
<sequence>MTAVVDDLGSSGAGYLTDERLAIQAMAREFAAKEVLPVANELDPVKGEIPMELRRKMADLGFFGVLIPEEYGGLGLGVFEYALIVEELARAWMSVSSLIARGQQFTAGFTEEQRRQYLPRMATGDFLSAFALSEPDAGSDVAALSTRARREADGWRISGQKMWCTFADGADYLQVFARTSPIDRDHRSRGISCFIMPKPRGELPAGVTGTPVRKIGYHGWQTWELSFDNAYAAGDSMVGPEGEGFKVAMGDLETARIHTAARAIGVARGALEDSVAYARQRVQFGRPIGDNQAIRFKIAHMATELEAARSLMYRVCTEVDAGRRNTVEASMVKYLATEMAERVTSEALQIHGGAGYTTDFAVERYWRDAKLTKIFEGTSEIQLKIISDSILGRQAR</sequence>
<evidence type="ECO:0000259" key="9">
    <source>
        <dbReference type="Pfam" id="PF02771"/>
    </source>
</evidence>
<dbReference type="PROSITE" id="PS00073">
    <property type="entry name" value="ACYL_COA_DH_2"/>
    <property type="match status" value="1"/>
</dbReference>
<dbReference type="eggNOG" id="COG1960">
    <property type="taxonomic scope" value="Bacteria"/>
</dbReference>
<dbReference type="Gene3D" id="1.20.140.10">
    <property type="entry name" value="Butyryl-CoA Dehydrogenase, subunit A, domain 3"/>
    <property type="match status" value="1"/>
</dbReference>
<dbReference type="EMBL" id="CP008947">
    <property type="protein sequence ID" value="AII03559.1"/>
    <property type="molecule type" value="Genomic_DNA"/>
</dbReference>
<evidence type="ECO:0000313" key="10">
    <source>
        <dbReference type="EMBL" id="AII03559.1"/>
    </source>
</evidence>
<dbReference type="Proteomes" id="UP000028488">
    <property type="component" value="Chromosome"/>
</dbReference>
<evidence type="ECO:0000256" key="6">
    <source>
        <dbReference type="RuleBase" id="RU362125"/>
    </source>
</evidence>
<accession>A0A076EJA2</accession>
<organism evidence="10 11">
    <name type="scientific">Rhodococcus opacus</name>
    <name type="common">Nocardia opaca</name>
    <dbReference type="NCBI Taxonomy" id="37919"/>
    <lineage>
        <taxon>Bacteria</taxon>
        <taxon>Bacillati</taxon>
        <taxon>Actinomycetota</taxon>
        <taxon>Actinomycetes</taxon>
        <taxon>Mycobacteriales</taxon>
        <taxon>Nocardiaceae</taxon>
        <taxon>Rhodococcus</taxon>
    </lineage>
</organism>